<protein>
    <recommendedName>
        <fullName evidence="3">Smr domain-containing protein</fullName>
    </recommendedName>
</protein>
<organism evidence="1 2">
    <name type="scientific">Mesomycoplasma ovipneumoniae</name>
    <dbReference type="NCBI Taxonomy" id="29562"/>
    <lineage>
        <taxon>Bacteria</taxon>
        <taxon>Bacillati</taxon>
        <taxon>Mycoplasmatota</taxon>
        <taxon>Mycoplasmoidales</taxon>
        <taxon>Metamycoplasmataceae</taxon>
        <taxon>Mesomycoplasma</taxon>
    </lineage>
</organism>
<proteinExistence type="predicted"/>
<accession>A0AAJ2UCJ1</accession>
<dbReference type="AlphaFoldDB" id="A0AAJ2UCJ1"/>
<evidence type="ECO:0000313" key="2">
    <source>
        <dbReference type="Proteomes" id="UP001286563"/>
    </source>
</evidence>
<gene>
    <name evidence="1" type="ORF">R7U35_02115</name>
</gene>
<reference evidence="1" key="1">
    <citation type="submission" date="2023-10" db="EMBL/GenBank/DDBJ databases">
        <title>Genome sequences of Mycoplasma ovipneumoniae isolated from goats.</title>
        <authorList>
            <person name="Spergser J."/>
        </authorList>
    </citation>
    <scope>NUCLEOTIDE SEQUENCE</scope>
    <source>
        <strain evidence="1">168</strain>
    </source>
</reference>
<name>A0AAJ2UCJ1_9BACT</name>
<dbReference type="EMBL" id="JAWPFC010000004">
    <property type="protein sequence ID" value="MDW2893482.1"/>
    <property type="molecule type" value="Genomic_DNA"/>
</dbReference>
<evidence type="ECO:0000313" key="1">
    <source>
        <dbReference type="EMBL" id="MDW2893482.1"/>
    </source>
</evidence>
<dbReference type="RefSeq" id="WP_318052751.1">
    <property type="nucleotide sequence ID" value="NZ_JAWPFC010000004.1"/>
</dbReference>
<dbReference type="Proteomes" id="UP001286563">
    <property type="component" value="Unassembled WGS sequence"/>
</dbReference>
<sequence length="53" mass="6094">MFEFRKSNKKCINLISGVGLGHVREQILDSLSFYSNEFVIGFENQGLIRVCKK</sequence>
<evidence type="ECO:0008006" key="3">
    <source>
        <dbReference type="Google" id="ProtNLM"/>
    </source>
</evidence>
<comment type="caution">
    <text evidence="1">The sequence shown here is derived from an EMBL/GenBank/DDBJ whole genome shotgun (WGS) entry which is preliminary data.</text>
</comment>